<dbReference type="Pfam" id="PF08282">
    <property type="entry name" value="Hydrolase_3"/>
    <property type="match status" value="1"/>
</dbReference>
<gene>
    <name evidence="1" type="primary">ywpJ_1</name>
    <name evidence="1" type="ORF">ERS852470_01648</name>
</gene>
<dbReference type="InterPro" id="IPR036412">
    <property type="entry name" value="HAD-like_sf"/>
</dbReference>
<reference evidence="1 2" key="1">
    <citation type="submission" date="2015-09" db="EMBL/GenBank/DDBJ databases">
        <authorList>
            <consortium name="Pathogen Informatics"/>
        </authorList>
    </citation>
    <scope>NUCLEOTIDE SEQUENCE [LARGE SCALE GENOMIC DNA]</scope>
    <source>
        <strain evidence="1 2">2789STDY5834855</strain>
    </source>
</reference>
<dbReference type="NCBIfam" id="TIGR01484">
    <property type="entry name" value="HAD-SF-IIB"/>
    <property type="match status" value="1"/>
</dbReference>
<name>A0A174GR90_9CLOT</name>
<dbReference type="InterPro" id="IPR023214">
    <property type="entry name" value="HAD_sf"/>
</dbReference>
<dbReference type="SFLD" id="SFLDS00003">
    <property type="entry name" value="Haloacid_Dehalogenase"/>
    <property type="match status" value="1"/>
</dbReference>
<dbReference type="AlphaFoldDB" id="A0A174GR90"/>
<dbReference type="RefSeq" id="WP_042398594.1">
    <property type="nucleotide sequence ID" value="NZ_CYYT01000025.1"/>
</dbReference>
<evidence type="ECO:0000313" key="1">
    <source>
        <dbReference type="EMBL" id="CUO18243.1"/>
    </source>
</evidence>
<dbReference type="CDD" id="cd07516">
    <property type="entry name" value="HAD_Pase"/>
    <property type="match status" value="1"/>
</dbReference>
<dbReference type="SFLD" id="SFLDG01144">
    <property type="entry name" value="C2.B.4:_PGP_Like"/>
    <property type="match status" value="1"/>
</dbReference>
<dbReference type="SUPFAM" id="SSF56784">
    <property type="entry name" value="HAD-like"/>
    <property type="match status" value="1"/>
</dbReference>
<accession>A0A174GR90</accession>
<dbReference type="Proteomes" id="UP000095558">
    <property type="component" value="Unassembled WGS sequence"/>
</dbReference>
<dbReference type="InterPro" id="IPR000150">
    <property type="entry name" value="Cof"/>
</dbReference>
<dbReference type="Gene3D" id="3.30.1240.10">
    <property type="match status" value="1"/>
</dbReference>
<dbReference type="PROSITE" id="PS01229">
    <property type="entry name" value="COF_2"/>
    <property type="match status" value="1"/>
</dbReference>
<dbReference type="GO" id="GO:0005829">
    <property type="term" value="C:cytosol"/>
    <property type="evidence" value="ECO:0007669"/>
    <property type="project" value="TreeGrafter"/>
</dbReference>
<organism evidence="1 2">
    <name type="scientific">Clostridium disporicum</name>
    <dbReference type="NCBI Taxonomy" id="84024"/>
    <lineage>
        <taxon>Bacteria</taxon>
        <taxon>Bacillati</taxon>
        <taxon>Bacillota</taxon>
        <taxon>Clostridia</taxon>
        <taxon>Eubacteriales</taxon>
        <taxon>Clostridiaceae</taxon>
        <taxon>Clostridium</taxon>
    </lineage>
</organism>
<sequence>MKYKMVCIDMDGTLLGRRKGISEENKRAIKEAHDMGVEIVVTTGRLYNNALYFSKFLGVDSPVVAANGAIVIDQKTNEVIYECSIPKEECIKILEILIKYNTFFQFNTKDTIYCNNWLTKVSTQCYMTKQVCCEHLNVKYINVRSKEEWIRIFNNEDMDKSIVISPFKSTILKIKNEINSLNDIVSFSSGGHSLEINYGNASKGNAVKALIDKYNISEKELICIGDNENDMSMIELAGLGIAMGNAIPKIKNIADYITDTNRNDGVAKAINKFILKEK</sequence>
<dbReference type="GO" id="GO:0016791">
    <property type="term" value="F:phosphatase activity"/>
    <property type="evidence" value="ECO:0007669"/>
    <property type="project" value="TreeGrafter"/>
</dbReference>
<dbReference type="SFLD" id="SFLDG01140">
    <property type="entry name" value="C2.B:_Phosphomannomutase_and_P"/>
    <property type="match status" value="1"/>
</dbReference>
<dbReference type="Gene3D" id="3.40.50.1000">
    <property type="entry name" value="HAD superfamily/HAD-like"/>
    <property type="match status" value="1"/>
</dbReference>
<dbReference type="GO" id="GO:0000287">
    <property type="term" value="F:magnesium ion binding"/>
    <property type="evidence" value="ECO:0007669"/>
    <property type="project" value="TreeGrafter"/>
</dbReference>
<protein>
    <submittedName>
        <fullName evidence="1">HAD hydrolase</fullName>
        <ecNumber evidence="1">3.1.3.-</ecNumber>
    </submittedName>
</protein>
<dbReference type="NCBIfam" id="TIGR00099">
    <property type="entry name" value="Cof-subfamily"/>
    <property type="match status" value="1"/>
</dbReference>
<dbReference type="EC" id="3.1.3.-" evidence="1"/>
<dbReference type="InterPro" id="IPR006379">
    <property type="entry name" value="HAD-SF_hydro_IIB"/>
</dbReference>
<dbReference type="GeneID" id="83012025"/>
<dbReference type="OrthoDB" id="9781413at2"/>
<dbReference type="PANTHER" id="PTHR10000:SF8">
    <property type="entry name" value="HAD SUPERFAMILY HYDROLASE-LIKE, TYPE 3"/>
    <property type="match status" value="1"/>
</dbReference>
<evidence type="ECO:0000313" key="2">
    <source>
        <dbReference type="Proteomes" id="UP000095558"/>
    </source>
</evidence>
<proteinExistence type="predicted"/>
<dbReference type="EMBL" id="CYZV01000016">
    <property type="protein sequence ID" value="CUO18243.1"/>
    <property type="molecule type" value="Genomic_DNA"/>
</dbReference>
<keyword evidence="1" id="KW-0378">Hydrolase</keyword>
<dbReference type="PANTHER" id="PTHR10000">
    <property type="entry name" value="PHOSPHOSERINE PHOSPHATASE"/>
    <property type="match status" value="1"/>
</dbReference>